<dbReference type="SUPFAM" id="SSF53335">
    <property type="entry name" value="S-adenosyl-L-methionine-dependent methyltransferases"/>
    <property type="match status" value="1"/>
</dbReference>
<accession>D3F6H0</accession>
<feature type="active site" description="Proton acceptor" evidence="4">
    <location>
        <position position="253"/>
    </location>
</feature>
<dbReference type="InterPro" id="IPR001077">
    <property type="entry name" value="COMT_C"/>
</dbReference>
<evidence type="ECO:0000256" key="5">
    <source>
        <dbReference type="SAM" id="MobiDB-lite"/>
    </source>
</evidence>
<dbReference type="PIRSF" id="PIRSF005739">
    <property type="entry name" value="O-mtase"/>
    <property type="match status" value="1"/>
</dbReference>
<dbReference type="RefSeq" id="WP_012933788.1">
    <property type="nucleotide sequence ID" value="NC_013739.1"/>
</dbReference>
<keyword evidence="1 8" id="KW-0489">Methyltransferase</keyword>
<gene>
    <name evidence="8" type="ordered locus">Cwoe_2312</name>
</gene>
<keyword evidence="9" id="KW-1185">Reference proteome</keyword>
<dbReference type="GO" id="GO:0046983">
    <property type="term" value="F:protein dimerization activity"/>
    <property type="evidence" value="ECO:0007669"/>
    <property type="project" value="InterPro"/>
</dbReference>
<dbReference type="SUPFAM" id="SSF46785">
    <property type="entry name" value="Winged helix' DNA-binding domain"/>
    <property type="match status" value="1"/>
</dbReference>
<feature type="region of interest" description="Disordered" evidence="5">
    <location>
        <begin position="331"/>
        <end position="353"/>
    </location>
</feature>
<dbReference type="InterPro" id="IPR016461">
    <property type="entry name" value="COMT-like"/>
</dbReference>
<dbReference type="Gene3D" id="3.40.50.150">
    <property type="entry name" value="Vaccinia Virus protein VP39"/>
    <property type="match status" value="1"/>
</dbReference>
<dbReference type="CDD" id="cd02440">
    <property type="entry name" value="AdoMet_MTases"/>
    <property type="match status" value="1"/>
</dbReference>
<dbReference type="EMBL" id="CP001854">
    <property type="protein sequence ID" value="ADB50737.1"/>
    <property type="molecule type" value="Genomic_DNA"/>
</dbReference>
<protein>
    <submittedName>
        <fullName evidence="8">O-methyltransferase family 2</fullName>
    </submittedName>
</protein>
<evidence type="ECO:0000313" key="9">
    <source>
        <dbReference type="Proteomes" id="UP000008229"/>
    </source>
</evidence>
<evidence type="ECO:0000256" key="3">
    <source>
        <dbReference type="ARBA" id="ARBA00022691"/>
    </source>
</evidence>
<evidence type="ECO:0000256" key="1">
    <source>
        <dbReference type="ARBA" id="ARBA00022603"/>
    </source>
</evidence>
<evidence type="ECO:0000256" key="4">
    <source>
        <dbReference type="PIRSR" id="PIRSR005739-1"/>
    </source>
</evidence>
<reference evidence="9" key="2">
    <citation type="submission" date="2010-01" db="EMBL/GenBank/DDBJ databases">
        <title>The complete genome of Conexibacter woesei DSM 14684.</title>
        <authorList>
            <consortium name="US DOE Joint Genome Institute (JGI-PGF)"/>
            <person name="Lucas S."/>
            <person name="Copeland A."/>
            <person name="Lapidus A."/>
            <person name="Glavina del Rio T."/>
            <person name="Dalin E."/>
            <person name="Tice H."/>
            <person name="Bruce D."/>
            <person name="Goodwin L."/>
            <person name="Pitluck S."/>
            <person name="Kyrpides N."/>
            <person name="Mavromatis K."/>
            <person name="Ivanova N."/>
            <person name="Mikhailova N."/>
            <person name="Chertkov O."/>
            <person name="Brettin T."/>
            <person name="Detter J.C."/>
            <person name="Han C."/>
            <person name="Larimer F."/>
            <person name="Land M."/>
            <person name="Hauser L."/>
            <person name="Markowitz V."/>
            <person name="Cheng J.-F."/>
            <person name="Hugenholtz P."/>
            <person name="Woyke T."/>
            <person name="Wu D."/>
            <person name="Pukall R."/>
            <person name="Steenblock K."/>
            <person name="Schneider S."/>
            <person name="Klenk H.-P."/>
            <person name="Eisen J.A."/>
        </authorList>
    </citation>
    <scope>NUCLEOTIDE SEQUENCE [LARGE SCALE GENOMIC DNA]</scope>
    <source>
        <strain evidence="9">DSM 14684 / CIP 108061 / JCM 11494 / NBRC 100937 / ID131577</strain>
    </source>
</reference>
<dbReference type="InterPro" id="IPR012967">
    <property type="entry name" value="COMT_dimerisation"/>
</dbReference>
<name>D3F6H0_CONWI</name>
<dbReference type="InterPro" id="IPR036390">
    <property type="entry name" value="WH_DNA-bd_sf"/>
</dbReference>
<dbReference type="GO" id="GO:0032259">
    <property type="term" value="P:methylation"/>
    <property type="evidence" value="ECO:0007669"/>
    <property type="project" value="UniProtKB-KW"/>
</dbReference>
<dbReference type="HOGENOM" id="CLU_005533_4_1_11"/>
<dbReference type="Gene3D" id="1.10.10.10">
    <property type="entry name" value="Winged helix-like DNA-binding domain superfamily/Winged helix DNA-binding domain"/>
    <property type="match status" value="1"/>
</dbReference>
<dbReference type="InterPro" id="IPR029063">
    <property type="entry name" value="SAM-dependent_MTases_sf"/>
</dbReference>
<keyword evidence="2 8" id="KW-0808">Transferase</keyword>
<evidence type="ECO:0000256" key="2">
    <source>
        <dbReference type="ARBA" id="ARBA00022679"/>
    </source>
</evidence>
<evidence type="ECO:0000259" key="6">
    <source>
        <dbReference type="Pfam" id="PF00891"/>
    </source>
</evidence>
<evidence type="ECO:0000313" key="8">
    <source>
        <dbReference type="EMBL" id="ADB50737.1"/>
    </source>
</evidence>
<dbReference type="eggNOG" id="COG2519">
    <property type="taxonomic scope" value="Bacteria"/>
</dbReference>
<feature type="domain" description="O-methyltransferase dimerisation" evidence="7">
    <location>
        <begin position="18"/>
        <end position="94"/>
    </location>
</feature>
<dbReference type="Proteomes" id="UP000008229">
    <property type="component" value="Chromosome"/>
</dbReference>
<dbReference type="Pfam" id="PF00891">
    <property type="entry name" value="Methyltransf_2"/>
    <property type="match status" value="1"/>
</dbReference>
<evidence type="ECO:0000259" key="7">
    <source>
        <dbReference type="Pfam" id="PF08100"/>
    </source>
</evidence>
<organism evidence="8 9">
    <name type="scientific">Conexibacter woesei (strain DSM 14684 / CCUG 47730 / CIP 108061 / JCM 11494 / NBRC 100937 / ID131577)</name>
    <dbReference type="NCBI Taxonomy" id="469383"/>
    <lineage>
        <taxon>Bacteria</taxon>
        <taxon>Bacillati</taxon>
        <taxon>Actinomycetota</taxon>
        <taxon>Thermoleophilia</taxon>
        <taxon>Solirubrobacterales</taxon>
        <taxon>Conexibacteraceae</taxon>
        <taxon>Conexibacter</taxon>
    </lineage>
</organism>
<dbReference type="PROSITE" id="PS51683">
    <property type="entry name" value="SAM_OMT_II"/>
    <property type="match status" value="1"/>
</dbReference>
<feature type="domain" description="O-methyltransferase C-terminal" evidence="6">
    <location>
        <begin position="143"/>
        <end position="326"/>
    </location>
</feature>
<proteinExistence type="predicted"/>
<dbReference type="PANTHER" id="PTHR43712">
    <property type="entry name" value="PUTATIVE (AFU_ORTHOLOGUE AFUA_4G14580)-RELATED"/>
    <property type="match status" value="1"/>
</dbReference>
<dbReference type="PANTHER" id="PTHR43712:SF2">
    <property type="entry name" value="O-METHYLTRANSFERASE CICE"/>
    <property type="match status" value="1"/>
</dbReference>
<dbReference type="OrthoDB" id="582216at2"/>
<reference evidence="8 9" key="1">
    <citation type="journal article" date="2010" name="Stand. Genomic Sci.">
        <title>Complete genome sequence of Conexibacter woesei type strain (ID131577).</title>
        <authorList>
            <person name="Pukall R."/>
            <person name="Lapidus A."/>
            <person name="Glavina Del Rio T."/>
            <person name="Copeland A."/>
            <person name="Tice H."/>
            <person name="Cheng J.-F."/>
            <person name="Lucas S."/>
            <person name="Chen F."/>
            <person name="Nolan M."/>
            <person name="Bruce D."/>
            <person name="Goodwin L."/>
            <person name="Pitluck S."/>
            <person name="Mavromatis K."/>
            <person name="Ivanova N."/>
            <person name="Ovchinnikova G."/>
            <person name="Pati A."/>
            <person name="Chen A."/>
            <person name="Palaniappan K."/>
            <person name="Land M."/>
            <person name="Hauser L."/>
            <person name="Chang Y.-J."/>
            <person name="Jeffries C.D."/>
            <person name="Chain P."/>
            <person name="Meincke L."/>
            <person name="Sims D."/>
            <person name="Brettin T."/>
            <person name="Detter J.C."/>
            <person name="Rohde M."/>
            <person name="Goeker M."/>
            <person name="Bristow J."/>
            <person name="Eisen J.A."/>
            <person name="Markowitz V."/>
            <person name="Kyrpides N.C."/>
            <person name="Klenk H.-P."/>
            <person name="Hugenholtz P."/>
        </authorList>
    </citation>
    <scope>NUCLEOTIDE SEQUENCE [LARGE SCALE GENOMIC DNA]</scope>
    <source>
        <strain evidence="9">DSM 14684 / CIP 108061 / JCM 11494 / NBRC 100937 / ID131577</strain>
    </source>
</reference>
<sequence length="353" mass="38469">MHASQLAHEQVTYVPLLRVAMGFWGAKVIGVAVELDLFGRLSRAGEMTVEEMRAELGFGERAADVFATACASLGLVERDGERLRNSAAAETYLVEGRPQYFGDYVKWLDRREYAVASRLLESLRSDGPVTWERGERDSLFVPEDEVLHAIFWDAVDSYSAATAGVLAETFDCSSHARVLDVGGGSGVYPIELCRRWPHLTATVYDLPFVCDIAQRRIERAGLAERIAVEPGDFRVDERLPGGHDLALLGSVLHDWDEPVNRALLRKCNEALEPGGTVVVVEILVDDDKRGPELAAAMSVNMLVETGEGKNYTGAEIEAWLGDAGFEQVTTIPPSPQTPNSFVVGRKPPAAAGG</sequence>
<dbReference type="STRING" id="469383.Cwoe_2312"/>
<dbReference type="Pfam" id="PF08100">
    <property type="entry name" value="Dimerisation"/>
    <property type="match status" value="1"/>
</dbReference>
<dbReference type="GO" id="GO:0008171">
    <property type="term" value="F:O-methyltransferase activity"/>
    <property type="evidence" value="ECO:0007669"/>
    <property type="project" value="InterPro"/>
</dbReference>
<dbReference type="InterPro" id="IPR036388">
    <property type="entry name" value="WH-like_DNA-bd_sf"/>
</dbReference>
<dbReference type="KEGG" id="cwo:Cwoe_2312"/>
<keyword evidence="3" id="KW-0949">S-adenosyl-L-methionine</keyword>
<dbReference type="AlphaFoldDB" id="D3F6H0"/>